<dbReference type="EMBL" id="PDNV01000010">
    <property type="protein sequence ID" value="PLC52875.1"/>
    <property type="molecule type" value="Genomic_DNA"/>
</dbReference>
<dbReference type="InterPro" id="IPR021502">
    <property type="entry name" value="DUF3158"/>
</dbReference>
<proteinExistence type="predicted"/>
<reference evidence="1 2" key="1">
    <citation type="submission" date="2017-10" db="EMBL/GenBank/DDBJ databases">
        <title>Two draft genome sequences of Pusillimonas sp. strains isolated from a nitrate- and radionuclide-contaminated groundwater in Russia.</title>
        <authorList>
            <person name="Grouzdev D.S."/>
            <person name="Tourova T.P."/>
            <person name="Goeva M.A."/>
            <person name="Babich T.L."/>
            <person name="Sokolova D.S."/>
            <person name="Abdullin R."/>
            <person name="Poltaraus A.B."/>
            <person name="Toshchakov S.V."/>
            <person name="Nazina T.N."/>
        </authorList>
    </citation>
    <scope>NUCLEOTIDE SEQUENCE [LARGE SCALE GENOMIC DNA]</scope>
    <source>
        <strain evidence="1 2">JR1/69-2-13</strain>
    </source>
</reference>
<keyword evidence="2" id="KW-1185">Reference proteome</keyword>
<gene>
    <name evidence="1" type="ORF">CR155_15830</name>
</gene>
<evidence type="ECO:0000313" key="2">
    <source>
        <dbReference type="Proteomes" id="UP000234328"/>
    </source>
</evidence>
<protein>
    <submittedName>
        <fullName evidence="1">Integrase</fullName>
    </submittedName>
</protein>
<dbReference type="AlphaFoldDB" id="A0A2N4UCY4"/>
<dbReference type="Pfam" id="PF11358">
    <property type="entry name" value="DUF3158"/>
    <property type="match status" value="1"/>
</dbReference>
<organism evidence="1 2">
    <name type="scientific">Pollutimonas nitritireducens</name>
    <dbReference type="NCBI Taxonomy" id="2045209"/>
    <lineage>
        <taxon>Bacteria</taxon>
        <taxon>Pseudomonadati</taxon>
        <taxon>Pseudomonadota</taxon>
        <taxon>Betaproteobacteria</taxon>
        <taxon>Burkholderiales</taxon>
        <taxon>Alcaligenaceae</taxon>
        <taxon>Pollutimonas</taxon>
    </lineage>
</organism>
<comment type="caution">
    <text evidence="1">The sequence shown here is derived from an EMBL/GenBank/DDBJ whole genome shotgun (WGS) entry which is preliminary data.</text>
</comment>
<accession>A0A2N4UCY4</accession>
<dbReference type="OrthoDB" id="8559764at2"/>
<dbReference type="Proteomes" id="UP000234328">
    <property type="component" value="Unassembled WGS sequence"/>
</dbReference>
<sequence>MSDQDDSAPRHFQALQQTDFLRLEHAAYLKGLLKPFKGKGALEDWANQCFALRDDMIGLAQRRVLPQTSGYPFHLLDVELAQQNTGAGTTFLRWRKQDRSAMGVALWQALMASAATPVTMLDDLHAIERQRIVVNMQISLLHTLGRQARECANKLAQAEDVYLRRLRSMSETDRDQR</sequence>
<evidence type="ECO:0000313" key="1">
    <source>
        <dbReference type="EMBL" id="PLC52875.1"/>
    </source>
</evidence>
<dbReference type="RefSeq" id="WP_102071008.1">
    <property type="nucleotide sequence ID" value="NZ_PDNV01000010.1"/>
</dbReference>
<name>A0A2N4UCY4_9BURK</name>